<comment type="caution">
    <text evidence="2">The sequence shown here is derived from an EMBL/GenBank/DDBJ whole genome shotgun (WGS) entry which is preliminary data.</text>
</comment>
<feature type="compositionally biased region" description="Low complexity" evidence="1">
    <location>
        <begin position="83"/>
        <end position="101"/>
    </location>
</feature>
<proteinExistence type="predicted"/>
<feature type="region of interest" description="Disordered" evidence="1">
    <location>
        <begin position="1"/>
        <end position="42"/>
    </location>
</feature>
<reference evidence="2" key="1">
    <citation type="submission" date="2022-11" db="EMBL/GenBank/DDBJ databases">
        <title>Genome Sequence of Cubamyces cubensis.</title>
        <authorList>
            <person name="Buettner E."/>
        </authorList>
    </citation>
    <scope>NUCLEOTIDE SEQUENCE</scope>
    <source>
        <strain evidence="2">MPL-01</strain>
    </source>
</reference>
<evidence type="ECO:0000313" key="2">
    <source>
        <dbReference type="EMBL" id="KAJ8474741.1"/>
    </source>
</evidence>
<dbReference type="Proteomes" id="UP001215151">
    <property type="component" value="Unassembled WGS sequence"/>
</dbReference>
<feature type="region of interest" description="Disordered" evidence="1">
    <location>
        <begin position="83"/>
        <end position="108"/>
    </location>
</feature>
<feature type="compositionally biased region" description="Low complexity" evidence="1">
    <location>
        <begin position="21"/>
        <end position="30"/>
    </location>
</feature>
<keyword evidence="3" id="KW-1185">Reference proteome</keyword>
<dbReference type="EMBL" id="JAPEVG010000179">
    <property type="protein sequence ID" value="KAJ8474741.1"/>
    <property type="molecule type" value="Genomic_DNA"/>
</dbReference>
<organism evidence="2 3">
    <name type="scientific">Trametes cubensis</name>
    <dbReference type="NCBI Taxonomy" id="1111947"/>
    <lineage>
        <taxon>Eukaryota</taxon>
        <taxon>Fungi</taxon>
        <taxon>Dikarya</taxon>
        <taxon>Basidiomycota</taxon>
        <taxon>Agaricomycotina</taxon>
        <taxon>Agaricomycetes</taxon>
        <taxon>Polyporales</taxon>
        <taxon>Polyporaceae</taxon>
        <taxon>Trametes</taxon>
    </lineage>
</organism>
<gene>
    <name evidence="2" type="ORF">ONZ51_g7012</name>
</gene>
<dbReference type="AlphaFoldDB" id="A0AAD7X9J7"/>
<evidence type="ECO:0000256" key="1">
    <source>
        <dbReference type="SAM" id="MobiDB-lite"/>
    </source>
</evidence>
<accession>A0AAD7X9J7</accession>
<evidence type="ECO:0000313" key="3">
    <source>
        <dbReference type="Proteomes" id="UP001215151"/>
    </source>
</evidence>
<sequence>MAYTVPLGYEGAPARVHGHSRSSSSGNPSGQLQEQMRQMLSLDQMEAESMAAAQYASAVYRTDSPMSYSDMAHHQQSAYGLAEAQYAAQQQQQSSSEYFAQPHPHHSL</sequence>
<protein>
    <submittedName>
        <fullName evidence="2">Uncharacterized protein</fullName>
    </submittedName>
</protein>
<name>A0AAD7X9J7_9APHY</name>